<dbReference type="CDD" id="cd07012">
    <property type="entry name" value="PBP2_Bug_TTT"/>
    <property type="match status" value="1"/>
</dbReference>
<evidence type="ECO:0000256" key="1">
    <source>
        <dbReference type="ARBA" id="ARBA00006987"/>
    </source>
</evidence>
<proteinExistence type="inferred from homology"/>
<sequence>MTHPSRRGLLAGTTALLAAPRLLRAQGTWPQGQATSIVIPYAAGGAPDVLGRIITQGFAEKTGGNFILDHKPGASTTLAARQVARARPDGSSLLMGTVVTFTTAPFALRSLGYDPVADFAHITQIAETLFILVANPRWESLDQVLAEARRRPGQITYATWGVGSTSHLGMVDLMQRTGTEMLHVPFNGTPPALTETIAGRTDLMISTFAPAKPHVEGGRLRALGMASAARTAALPDVPTLAELGQRDFVVSGWFSLQAPAGTPQAVQDRVGELAKEAFGTPAAAETFARLGFAPTEPGPAVLTARIRRELELNRELMRRAGIQPE</sequence>
<evidence type="ECO:0000313" key="2">
    <source>
        <dbReference type="EMBL" id="NMJ43796.1"/>
    </source>
</evidence>
<dbReference type="InterPro" id="IPR005064">
    <property type="entry name" value="BUG"/>
</dbReference>
<dbReference type="InterPro" id="IPR006311">
    <property type="entry name" value="TAT_signal"/>
</dbReference>
<dbReference type="Pfam" id="PF03401">
    <property type="entry name" value="TctC"/>
    <property type="match status" value="1"/>
</dbReference>
<organism evidence="2 3">
    <name type="scientific">Neoroseomonas marina</name>
    <dbReference type="NCBI Taxonomy" id="1232220"/>
    <lineage>
        <taxon>Bacteria</taxon>
        <taxon>Pseudomonadati</taxon>
        <taxon>Pseudomonadota</taxon>
        <taxon>Alphaproteobacteria</taxon>
        <taxon>Acetobacterales</taxon>
        <taxon>Acetobacteraceae</taxon>
        <taxon>Neoroseomonas</taxon>
    </lineage>
</organism>
<dbReference type="Proteomes" id="UP000548582">
    <property type="component" value="Unassembled WGS sequence"/>
</dbReference>
<dbReference type="PROSITE" id="PS51318">
    <property type="entry name" value="TAT"/>
    <property type="match status" value="1"/>
</dbReference>
<dbReference type="EMBL" id="JABBKX010000009">
    <property type="protein sequence ID" value="NMJ43796.1"/>
    <property type="molecule type" value="Genomic_DNA"/>
</dbReference>
<comment type="similarity">
    <text evidence="1">Belongs to the UPF0065 (bug) family.</text>
</comment>
<dbReference type="RefSeq" id="WP_170055985.1">
    <property type="nucleotide sequence ID" value="NZ_JABBKX010000009.1"/>
</dbReference>
<gene>
    <name evidence="2" type="ORF">GWK16_21290</name>
</gene>
<accession>A0A848EIH8</accession>
<reference evidence="2 3" key="1">
    <citation type="submission" date="2020-03" db="EMBL/GenBank/DDBJ databases">
        <authorList>
            <person name="Sun Q."/>
        </authorList>
    </citation>
    <scope>NUCLEOTIDE SEQUENCE [LARGE SCALE GENOMIC DNA]</scope>
    <source>
        <strain evidence="2 3">JC162</strain>
    </source>
</reference>
<dbReference type="PANTHER" id="PTHR42928:SF5">
    <property type="entry name" value="BLR1237 PROTEIN"/>
    <property type="match status" value="1"/>
</dbReference>
<protein>
    <submittedName>
        <fullName evidence="2">Tripartite tricarboxylate transporter substrate binding protein</fullName>
    </submittedName>
</protein>
<keyword evidence="3" id="KW-1185">Reference proteome</keyword>
<dbReference type="AlphaFoldDB" id="A0A848EIH8"/>
<name>A0A848EIH8_9PROT</name>
<dbReference type="PIRSF" id="PIRSF017082">
    <property type="entry name" value="YflP"/>
    <property type="match status" value="1"/>
</dbReference>
<dbReference type="Gene3D" id="3.40.190.10">
    <property type="entry name" value="Periplasmic binding protein-like II"/>
    <property type="match status" value="1"/>
</dbReference>
<dbReference type="Gene3D" id="3.40.190.150">
    <property type="entry name" value="Bordetella uptake gene, domain 1"/>
    <property type="match status" value="1"/>
</dbReference>
<evidence type="ECO:0000313" key="3">
    <source>
        <dbReference type="Proteomes" id="UP000548582"/>
    </source>
</evidence>
<comment type="caution">
    <text evidence="2">The sequence shown here is derived from an EMBL/GenBank/DDBJ whole genome shotgun (WGS) entry which is preliminary data.</text>
</comment>
<dbReference type="PANTHER" id="PTHR42928">
    <property type="entry name" value="TRICARBOXYLATE-BINDING PROTEIN"/>
    <property type="match status" value="1"/>
</dbReference>
<dbReference type="InterPro" id="IPR042100">
    <property type="entry name" value="Bug_dom1"/>
</dbReference>